<sequence>MQENKKLCKILLVGPDPRPVMREAYNMFKDGGDPEKLVSEFMEGTEREYFYASLYAGLYYESQAKTEAAKLHILAASRSPYGLRSDDYMAALAKVQCLCRKWS</sequence>
<accession>A0A7J7N451</accession>
<name>A0A7J7N451_9MAGN</name>
<proteinExistence type="predicted"/>
<dbReference type="PANTHER" id="PTHR47908">
    <property type="match status" value="1"/>
</dbReference>
<reference evidence="1 2" key="1">
    <citation type="journal article" date="2020" name="IScience">
        <title>Genome Sequencing of the Endangered Kingdonia uniflora (Circaeasteraceae, Ranunculales) Reveals Potential Mechanisms of Evolutionary Specialization.</title>
        <authorList>
            <person name="Sun Y."/>
            <person name="Deng T."/>
            <person name="Zhang A."/>
            <person name="Moore M.J."/>
            <person name="Landis J.B."/>
            <person name="Lin N."/>
            <person name="Zhang H."/>
            <person name="Zhang X."/>
            <person name="Huang J."/>
            <person name="Zhang X."/>
            <person name="Sun H."/>
            <person name="Wang H."/>
        </authorList>
    </citation>
    <scope>NUCLEOTIDE SEQUENCE [LARGE SCALE GENOMIC DNA]</scope>
    <source>
        <strain evidence="1">TB1705</strain>
        <tissue evidence="1">Leaf</tissue>
    </source>
</reference>
<dbReference type="PANTHER" id="PTHR47908:SF2">
    <property type="entry name" value="TETRATRICOPEPTIDE REPEAT (TPR)-LIKE SUPERFAMILY PROTEIN"/>
    <property type="match status" value="1"/>
</dbReference>
<keyword evidence="2" id="KW-1185">Reference proteome</keyword>
<protein>
    <submittedName>
        <fullName evidence="1">Uncharacterized protein</fullName>
    </submittedName>
</protein>
<evidence type="ECO:0000313" key="2">
    <source>
        <dbReference type="Proteomes" id="UP000541444"/>
    </source>
</evidence>
<evidence type="ECO:0000313" key="1">
    <source>
        <dbReference type="EMBL" id="KAF6161678.1"/>
    </source>
</evidence>
<dbReference type="GO" id="GO:0009507">
    <property type="term" value="C:chloroplast"/>
    <property type="evidence" value="ECO:0007669"/>
    <property type="project" value="TreeGrafter"/>
</dbReference>
<dbReference type="AlphaFoldDB" id="A0A7J7N451"/>
<dbReference type="EMBL" id="JACGCM010001113">
    <property type="protein sequence ID" value="KAF6161678.1"/>
    <property type="molecule type" value="Genomic_DNA"/>
</dbReference>
<dbReference type="OrthoDB" id="2017782at2759"/>
<comment type="caution">
    <text evidence="1">The sequence shown here is derived from an EMBL/GenBank/DDBJ whole genome shotgun (WGS) entry which is preliminary data.</text>
</comment>
<dbReference type="Proteomes" id="UP000541444">
    <property type="component" value="Unassembled WGS sequence"/>
</dbReference>
<gene>
    <name evidence="1" type="ORF">GIB67_033171</name>
</gene>
<organism evidence="1 2">
    <name type="scientific">Kingdonia uniflora</name>
    <dbReference type="NCBI Taxonomy" id="39325"/>
    <lineage>
        <taxon>Eukaryota</taxon>
        <taxon>Viridiplantae</taxon>
        <taxon>Streptophyta</taxon>
        <taxon>Embryophyta</taxon>
        <taxon>Tracheophyta</taxon>
        <taxon>Spermatophyta</taxon>
        <taxon>Magnoliopsida</taxon>
        <taxon>Ranunculales</taxon>
        <taxon>Circaeasteraceae</taxon>
        <taxon>Kingdonia</taxon>
    </lineage>
</organism>